<sequence>MSVEDKKYGTPYAETEVLLAMAERDVDHARALLAEMTPGERHALEHQCQEVINLIQIMREDEE</sequence>
<comment type="caution">
    <text evidence="1">The sequence shown here is derived from an EMBL/GenBank/DDBJ whole genome shotgun (WGS) entry which is preliminary data.</text>
</comment>
<dbReference type="Proteomes" id="UP001603978">
    <property type="component" value="Unassembled WGS sequence"/>
</dbReference>
<evidence type="ECO:0000313" key="2">
    <source>
        <dbReference type="Proteomes" id="UP001603978"/>
    </source>
</evidence>
<accession>A0ABW7ASE9</accession>
<organism evidence="1 2">
    <name type="scientific">Nonomuraea marmarensis</name>
    <dbReference type="NCBI Taxonomy" id="3351344"/>
    <lineage>
        <taxon>Bacteria</taxon>
        <taxon>Bacillati</taxon>
        <taxon>Actinomycetota</taxon>
        <taxon>Actinomycetes</taxon>
        <taxon>Streptosporangiales</taxon>
        <taxon>Streptosporangiaceae</taxon>
        <taxon>Nonomuraea</taxon>
    </lineage>
</organism>
<name>A0ABW7ASE9_9ACTN</name>
<reference evidence="1 2" key="1">
    <citation type="submission" date="2024-10" db="EMBL/GenBank/DDBJ databases">
        <authorList>
            <person name="Topkara A.R."/>
            <person name="Saygin H."/>
        </authorList>
    </citation>
    <scope>NUCLEOTIDE SEQUENCE [LARGE SCALE GENOMIC DNA]</scope>
    <source>
        <strain evidence="1 2">M3C6</strain>
    </source>
</reference>
<proteinExistence type="predicted"/>
<protein>
    <submittedName>
        <fullName evidence="1">Uncharacterized protein</fullName>
    </submittedName>
</protein>
<keyword evidence="2" id="KW-1185">Reference proteome</keyword>
<dbReference type="EMBL" id="JBICRM010000034">
    <property type="protein sequence ID" value="MFG1709170.1"/>
    <property type="molecule type" value="Genomic_DNA"/>
</dbReference>
<gene>
    <name evidence="1" type="ORF">ACFLIM_38865</name>
</gene>
<dbReference type="RefSeq" id="WP_393173683.1">
    <property type="nucleotide sequence ID" value="NZ_JBICRM010000034.1"/>
</dbReference>
<evidence type="ECO:0000313" key="1">
    <source>
        <dbReference type="EMBL" id="MFG1709170.1"/>
    </source>
</evidence>